<keyword evidence="2" id="KW-1133">Transmembrane helix</keyword>
<dbReference type="InterPro" id="IPR000073">
    <property type="entry name" value="AB_hydrolase_1"/>
</dbReference>
<reference evidence="4" key="2">
    <citation type="submission" date="2019-06" db="EMBL/GenBank/DDBJ databases">
        <title>Genomics analysis of Aphanomyces spp. identifies a new class of oomycete effector associated with host adaptation.</title>
        <authorList>
            <person name="Gaulin E."/>
        </authorList>
    </citation>
    <scope>NUCLEOTIDE SEQUENCE</scope>
    <source>
        <strain evidence="4">CBS 578.67</strain>
    </source>
</reference>
<feature type="compositionally biased region" description="Polar residues" evidence="1">
    <location>
        <begin position="16"/>
        <end position="39"/>
    </location>
</feature>
<evidence type="ECO:0000313" key="5">
    <source>
        <dbReference type="EMBL" id="VFT80925.1"/>
    </source>
</evidence>
<dbReference type="Proteomes" id="UP000332933">
    <property type="component" value="Unassembled WGS sequence"/>
</dbReference>
<evidence type="ECO:0000259" key="3">
    <source>
        <dbReference type="Pfam" id="PF12697"/>
    </source>
</evidence>
<name>A0A485KAC8_9STRA</name>
<dbReference type="PANTHER" id="PTHR43798">
    <property type="entry name" value="MONOACYLGLYCEROL LIPASE"/>
    <property type="match status" value="1"/>
</dbReference>
<evidence type="ECO:0000313" key="6">
    <source>
        <dbReference type="Proteomes" id="UP000332933"/>
    </source>
</evidence>
<dbReference type="PANTHER" id="PTHR43798:SF33">
    <property type="entry name" value="HYDROLASE, PUTATIVE (AFU_ORTHOLOGUE AFUA_2G14860)-RELATED"/>
    <property type="match status" value="1"/>
</dbReference>
<dbReference type="OrthoDB" id="294702at2759"/>
<dbReference type="InterPro" id="IPR029058">
    <property type="entry name" value="AB_hydrolase_fold"/>
</dbReference>
<dbReference type="EMBL" id="VJMH01000741">
    <property type="protein sequence ID" value="KAF0714632.1"/>
    <property type="molecule type" value="Genomic_DNA"/>
</dbReference>
<feature type="region of interest" description="Disordered" evidence="1">
    <location>
        <begin position="13"/>
        <end position="42"/>
    </location>
</feature>
<proteinExistence type="predicted"/>
<dbReference type="EMBL" id="CAADRA010000741">
    <property type="protein sequence ID" value="VFT80925.1"/>
    <property type="molecule type" value="Genomic_DNA"/>
</dbReference>
<reference evidence="5 6" key="1">
    <citation type="submission" date="2019-03" db="EMBL/GenBank/DDBJ databases">
        <authorList>
            <person name="Gaulin E."/>
            <person name="Dumas B."/>
        </authorList>
    </citation>
    <scope>NUCLEOTIDE SEQUENCE [LARGE SCALE GENOMIC DNA]</scope>
    <source>
        <strain evidence="5">CBS 568.67</strain>
    </source>
</reference>
<sequence>MFKPSVLRRCARRPSSALSIHSSRTTPVRRALSTSSNAAGGSFKPTKEFVATEAKEVFKLLFGTLTVMLGGSMTVGYAVENYKRMHAPTPPGQLVDITVDGHAFKVHVQTQVAAGTGPHGVTVLLDGSLGETSFDWERVATSVSDVAKVIAIDRPGLGFSTAGMLPRTSATVCGIAKEYQAVLQALNITGPVILVGHGIGGYHMRHLAAELIDDRASPIQVAGLVLVDAMQESVKGTMDAVSPQVHDALAARQKNAATLLKMSHFGLVRLVHTLQTKRNAARFSTTALPFIDYFTPSPIHRRGVVNESDAVADIEASLLASPLPDLKQVPLVVLSHGNNTMFASMRLEPGIDDAAVAQMEAAWAKGQDTLTTLSARAVHRVVTEVGHDMPHEKPGEVVAAILALINEQAGQTSAGIESLRTQVCAVAK</sequence>
<evidence type="ECO:0000256" key="1">
    <source>
        <dbReference type="SAM" id="MobiDB-lite"/>
    </source>
</evidence>
<organism evidence="5 6">
    <name type="scientific">Aphanomyces stellatus</name>
    <dbReference type="NCBI Taxonomy" id="120398"/>
    <lineage>
        <taxon>Eukaryota</taxon>
        <taxon>Sar</taxon>
        <taxon>Stramenopiles</taxon>
        <taxon>Oomycota</taxon>
        <taxon>Saprolegniomycetes</taxon>
        <taxon>Saprolegniales</taxon>
        <taxon>Verrucalvaceae</taxon>
        <taxon>Aphanomyces</taxon>
    </lineage>
</organism>
<dbReference type="InterPro" id="IPR050266">
    <property type="entry name" value="AB_hydrolase_sf"/>
</dbReference>
<evidence type="ECO:0000256" key="2">
    <source>
        <dbReference type="SAM" id="Phobius"/>
    </source>
</evidence>
<keyword evidence="2" id="KW-0472">Membrane</keyword>
<dbReference type="GO" id="GO:0016020">
    <property type="term" value="C:membrane"/>
    <property type="evidence" value="ECO:0007669"/>
    <property type="project" value="TreeGrafter"/>
</dbReference>
<protein>
    <submittedName>
        <fullName evidence="5">Aste57867_3774 protein</fullName>
    </submittedName>
</protein>
<keyword evidence="2" id="KW-0812">Transmembrane</keyword>
<evidence type="ECO:0000313" key="4">
    <source>
        <dbReference type="EMBL" id="KAF0714632.1"/>
    </source>
</evidence>
<feature type="domain" description="AB hydrolase-1" evidence="3">
    <location>
        <begin position="131"/>
        <end position="400"/>
    </location>
</feature>
<dbReference type="Pfam" id="PF12697">
    <property type="entry name" value="Abhydrolase_6"/>
    <property type="match status" value="1"/>
</dbReference>
<dbReference type="AlphaFoldDB" id="A0A485KAC8"/>
<keyword evidence="6" id="KW-1185">Reference proteome</keyword>
<dbReference type="SUPFAM" id="SSF53474">
    <property type="entry name" value="alpha/beta-Hydrolases"/>
    <property type="match status" value="1"/>
</dbReference>
<accession>A0A485KAC8</accession>
<gene>
    <name evidence="5" type="primary">Aste57867_3774</name>
    <name evidence="4" type="ORF">As57867_003763</name>
    <name evidence="5" type="ORF">ASTE57867_3774</name>
</gene>
<dbReference type="Gene3D" id="3.40.50.1820">
    <property type="entry name" value="alpha/beta hydrolase"/>
    <property type="match status" value="1"/>
</dbReference>
<feature type="transmembrane region" description="Helical" evidence="2">
    <location>
        <begin position="57"/>
        <end position="79"/>
    </location>
</feature>